<evidence type="ECO:0000313" key="3">
    <source>
        <dbReference type="Proteomes" id="UP001499895"/>
    </source>
</evidence>
<feature type="compositionally biased region" description="Basic and acidic residues" evidence="1">
    <location>
        <begin position="16"/>
        <end position="54"/>
    </location>
</feature>
<keyword evidence="3" id="KW-1185">Reference proteome</keyword>
<proteinExistence type="predicted"/>
<dbReference type="Proteomes" id="UP001499895">
    <property type="component" value="Unassembled WGS sequence"/>
</dbReference>
<comment type="caution">
    <text evidence="2">The sequence shown here is derived from an EMBL/GenBank/DDBJ whole genome shotgun (WGS) entry which is preliminary data.</text>
</comment>
<dbReference type="RefSeq" id="WP_344093769.1">
    <property type="nucleotide sequence ID" value="NZ_BAAAHB010000059.1"/>
</dbReference>
<name>A0ABN1AKA3_9ACTN</name>
<protein>
    <recommendedName>
        <fullName evidence="4">Antitoxin</fullName>
    </recommendedName>
</protein>
<organism evidence="2 3">
    <name type="scientific">Streptomyces stramineus</name>
    <dbReference type="NCBI Taxonomy" id="173861"/>
    <lineage>
        <taxon>Bacteria</taxon>
        <taxon>Bacillati</taxon>
        <taxon>Actinomycetota</taxon>
        <taxon>Actinomycetes</taxon>
        <taxon>Kitasatosporales</taxon>
        <taxon>Streptomycetaceae</taxon>
        <taxon>Streptomyces</taxon>
    </lineage>
</organism>
<gene>
    <name evidence="2" type="ORF">GCM10009544_45640</name>
</gene>
<dbReference type="EMBL" id="BAAAHB010000059">
    <property type="protein sequence ID" value="GAA0478601.1"/>
    <property type="molecule type" value="Genomic_DNA"/>
</dbReference>
<sequence length="64" mass="7604">MSIRDRIKSVIKSHHDRTVDEAAGRAREHRRTDEERLDDVRRMADEDVEPRDWPEQGGGHPHRH</sequence>
<evidence type="ECO:0008006" key="4">
    <source>
        <dbReference type="Google" id="ProtNLM"/>
    </source>
</evidence>
<accession>A0ABN1AKA3</accession>
<evidence type="ECO:0000256" key="1">
    <source>
        <dbReference type="SAM" id="MobiDB-lite"/>
    </source>
</evidence>
<feature type="region of interest" description="Disordered" evidence="1">
    <location>
        <begin position="1"/>
        <end position="64"/>
    </location>
</feature>
<evidence type="ECO:0000313" key="2">
    <source>
        <dbReference type="EMBL" id="GAA0478601.1"/>
    </source>
</evidence>
<reference evidence="2 3" key="1">
    <citation type="journal article" date="2019" name="Int. J. Syst. Evol. Microbiol.">
        <title>The Global Catalogue of Microorganisms (GCM) 10K type strain sequencing project: providing services to taxonomists for standard genome sequencing and annotation.</title>
        <authorList>
            <consortium name="The Broad Institute Genomics Platform"/>
            <consortium name="The Broad Institute Genome Sequencing Center for Infectious Disease"/>
            <person name="Wu L."/>
            <person name="Ma J."/>
        </authorList>
    </citation>
    <scope>NUCLEOTIDE SEQUENCE [LARGE SCALE GENOMIC DNA]</scope>
    <source>
        <strain evidence="2 3">JCM 10649</strain>
    </source>
</reference>